<proteinExistence type="predicted"/>
<evidence type="ECO:0000313" key="5">
    <source>
        <dbReference type="Proteomes" id="UP000295506"/>
    </source>
</evidence>
<dbReference type="AlphaFoldDB" id="A0A126QLQ1"/>
<organism evidence="3 5">
    <name type="scientific">Pseudodesulfovibrio indicus</name>
    <dbReference type="NCBI Taxonomy" id="1716143"/>
    <lineage>
        <taxon>Bacteria</taxon>
        <taxon>Pseudomonadati</taxon>
        <taxon>Thermodesulfobacteriota</taxon>
        <taxon>Desulfovibrionia</taxon>
        <taxon>Desulfovibrionales</taxon>
        <taxon>Desulfovibrionaceae</taxon>
    </lineage>
</organism>
<dbReference type="EMBL" id="SOBK01000001">
    <property type="protein sequence ID" value="TDT91894.1"/>
    <property type="molecule type" value="Genomic_DNA"/>
</dbReference>
<accession>A0A126QLQ1</accession>
<dbReference type="EMBL" id="CP014206">
    <property type="protein sequence ID" value="AMK10902.1"/>
    <property type="molecule type" value="Genomic_DNA"/>
</dbReference>
<name>A0A126QLQ1_9BACT</name>
<reference evidence="2 4" key="1">
    <citation type="journal article" date="2016" name="Front. Microbiol.">
        <title>Genome Sequence of the Piezophilic, Mesophilic Sulfate-Reducing Bacterium Desulfovibrio indicus J2T.</title>
        <authorList>
            <person name="Cao J."/>
            <person name="Maignien L."/>
            <person name="Shao Z."/>
            <person name="Alain K."/>
            <person name="Jebbar M."/>
        </authorList>
    </citation>
    <scope>NUCLEOTIDE SEQUENCE [LARGE SCALE GENOMIC DNA]</scope>
    <source>
        <strain evidence="2 4">J2</strain>
    </source>
</reference>
<dbReference type="Proteomes" id="UP000295506">
    <property type="component" value="Unassembled WGS sequence"/>
</dbReference>
<dbReference type="KEGG" id="dej:AWY79_07160"/>
<dbReference type="Proteomes" id="UP000055611">
    <property type="component" value="Chromosome"/>
</dbReference>
<evidence type="ECO:0000313" key="3">
    <source>
        <dbReference type="EMBL" id="TDT91894.1"/>
    </source>
</evidence>
<feature type="signal peptide" evidence="1">
    <location>
        <begin position="1"/>
        <end position="24"/>
    </location>
</feature>
<keyword evidence="4" id="KW-1185">Reference proteome</keyword>
<evidence type="ECO:0000313" key="2">
    <source>
        <dbReference type="EMBL" id="AMK10902.1"/>
    </source>
</evidence>
<evidence type="ECO:0000313" key="4">
    <source>
        <dbReference type="Proteomes" id="UP000055611"/>
    </source>
</evidence>
<reference evidence="3 5" key="2">
    <citation type="submission" date="2019-03" db="EMBL/GenBank/DDBJ databases">
        <title>Genomic Encyclopedia of Type Strains, Phase IV (KMG-IV): sequencing the most valuable type-strain genomes for metagenomic binning, comparative biology and taxonomic classification.</title>
        <authorList>
            <person name="Goeker M."/>
        </authorList>
    </citation>
    <scope>NUCLEOTIDE SEQUENCE [LARGE SCALE GENOMIC DNA]</scope>
    <source>
        <strain evidence="3 5">DSM 101483</strain>
    </source>
</reference>
<gene>
    <name evidence="2" type="ORF">AWY79_07160</name>
    <name evidence="3" type="ORF">EDC59_101297</name>
</gene>
<feature type="chain" id="PRO_5044548142" evidence="1">
    <location>
        <begin position="25"/>
        <end position="138"/>
    </location>
</feature>
<dbReference type="RefSeq" id="WP_066801979.1">
    <property type="nucleotide sequence ID" value="NZ_CP014206.1"/>
</dbReference>
<sequence length="138" mass="15914">MNRFFILAAAAVFFLVAGVAPCRAGDVLIETYKGEVITAKRIVNLGEFYRFRYKGNQVKFPVKRMQSLECMDERGNGRMVMTRKDGKSFEFTGSNAGIVSDWKQGHYSTIRYEYEDEVTESVAKSWIKSDKVRTIRFR</sequence>
<keyword evidence="1" id="KW-0732">Signal</keyword>
<evidence type="ECO:0000256" key="1">
    <source>
        <dbReference type="SAM" id="SignalP"/>
    </source>
</evidence>
<protein>
    <submittedName>
        <fullName evidence="3">Uncharacterized protein</fullName>
    </submittedName>
</protein>